<dbReference type="PROSITE" id="PS50011">
    <property type="entry name" value="PROTEIN_KINASE_DOM"/>
    <property type="match status" value="1"/>
</dbReference>
<dbReference type="CDD" id="cd14014">
    <property type="entry name" value="STKc_PknB_like"/>
    <property type="match status" value="1"/>
</dbReference>
<organism evidence="2 3">
    <name type="scientific">Kineococcus gynurae</name>
    <dbReference type="NCBI Taxonomy" id="452979"/>
    <lineage>
        <taxon>Bacteria</taxon>
        <taxon>Bacillati</taxon>
        <taxon>Actinomycetota</taxon>
        <taxon>Actinomycetes</taxon>
        <taxon>Kineosporiales</taxon>
        <taxon>Kineosporiaceae</taxon>
        <taxon>Kineococcus</taxon>
    </lineage>
</organism>
<dbReference type="InterPro" id="IPR011600">
    <property type="entry name" value="Pept_C14_caspase"/>
</dbReference>
<dbReference type="InterPro" id="IPR051681">
    <property type="entry name" value="Ser/Thr_Kinases-Pseudokinases"/>
</dbReference>
<dbReference type="SUPFAM" id="SSF52129">
    <property type="entry name" value="Caspase-like"/>
    <property type="match status" value="1"/>
</dbReference>
<dbReference type="PANTHER" id="PTHR44329">
    <property type="entry name" value="SERINE/THREONINE-PROTEIN KINASE TNNI3K-RELATED"/>
    <property type="match status" value="1"/>
</dbReference>
<dbReference type="Gene3D" id="1.10.510.10">
    <property type="entry name" value="Transferase(Phosphotransferase) domain 1"/>
    <property type="match status" value="1"/>
</dbReference>
<dbReference type="InterPro" id="IPR011009">
    <property type="entry name" value="Kinase-like_dom_sf"/>
</dbReference>
<sequence length="741" mass="81888">MARDAVIVGINLYRDAPLAGCVRDANDMAACLTLAEYGFHCLTFVDSQATRARILSALGQLIENETPADTLVIFFAGHGQVLGDQGYLVTIDGTPYDPGIALSHLGGLMEAASRRYRHVLLILDSCHSGSSLSWSNSRPLTGSDVDREVRSANESRCILAACRPEELALESGGQGVFTKEMLNGLLGNAVDFDGNVSVFSLFDYIAKTLPSSRQTPVFKGDAAGSVILGRNFPPRLGRPLTEDATFRTLRKAESLIEEYYPLEQRELGELGHRKRVGARRCGQELAPILRWFDETEVALPEIRRSVSWQDLVDRVRQAQGRLADISPGQETEYGRVSQRIGHGGFGHVWALDGPDGSKMAYKVFHGNELDDQIKVKRFSNGFKTMRRLNHPRIVRVHQLTEAPYGFTMDAVPGQNLRDAYFDRRESGTCIRLMIEISETVLHAHNCRVLHRDIKPENIILTTTSEGGLEAYLTDFDLAYHETNRTITMSGGSIGGVLNYAAPEQLFAPNTRPAREEAVDVFALGQLMFFIICGRDPVPNDWVRNYDAFRRALNDWTDERAAVALLSAYGESTKHEPSERTENVTDFISKLSRAESFILAASGQDVVDELVFCRKIGHLHSGMENYHASEQDVTVASLSGQVDISVRLAGYGKIANSVNLELTFSMASNLTVGSFKSGADARTALNRKLDRLVSSKSNIRRRSGKSGSFQVFFDVQDITLDLGGAQDAVELIREITSSIERR</sequence>
<dbReference type="InterPro" id="IPR029030">
    <property type="entry name" value="Caspase-like_dom_sf"/>
</dbReference>
<dbReference type="PROSITE" id="PS00108">
    <property type="entry name" value="PROTEIN_KINASE_ST"/>
    <property type="match status" value="1"/>
</dbReference>
<evidence type="ECO:0000313" key="2">
    <source>
        <dbReference type="EMBL" id="MFB9378796.1"/>
    </source>
</evidence>
<feature type="domain" description="Protein kinase" evidence="1">
    <location>
        <begin position="334"/>
        <end position="597"/>
    </location>
</feature>
<comment type="caution">
    <text evidence="2">The sequence shown here is derived from an EMBL/GenBank/DDBJ whole genome shotgun (WGS) entry which is preliminary data.</text>
</comment>
<proteinExistence type="predicted"/>
<protein>
    <submittedName>
        <fullName evidence="2">Caspase family protein</fullName>
    </submittedName>
</protein>
<dbReference type="InterPro" id="IPR000719">
    <property type="entry name" value="Prot_kinase_dom"/>
</dbReference>
<dbReference type="InterPro" id="IPR008271">
    <property type="entry name" value="Ser/Thr_kinase_AS"/>
</dbReference>
<dbReference type="PANTHER" id="PTHR44329:SF289">
    <property type="entry name" value="SERINE_THREONINE-PROTEIN KINASE VIK"/>
    <property type="match status" value="1"/>
</dbReference>
<dbReference type="Pfam" id="PF00069">
    <property type="entry name" value="Pkinase"/>
    <property type="match status" value="1"/>
</dbReference>
<dbReference type="RefSeq" id="WP_380134367.1">
    <property type="nucleotide sequence ID" value="NZ_JBHLUI010000001.1"/>
</dbReference>
<keyword evidence="3" id="KW-1185">Reference proteome</keyword>
<evidence type="ECO:0000313" key="3">
    <source>
        <dbReference type="Proteomes" id="UP001589748"/>
    </source>
</evidence>
<evidence type="ECO:0000259" key="1">
    <source>
        <dbReference type="PROSITE" id="PS50011"/>
    </source>
</evidence>
<dbReference type="Proteomes" id="UP001589748">
    <property type="component" value="Unassembled WGS sequence"/>
</dbReference>
<dbReference type="Pfam" id="PF00656">
    <property type="entry name" value="Peptidase_C14"/>
    <property type="match status" value="1"/>
</dbReference>
<gene>
    <name evidence="2" type="ORF">ACFFVI_17680</name>
</gene>
<accession>A0ABV5LXJ0</accession>
<dbReference type="SMART" id="SM00220">
    <property type="entry name" value="S_TKc"/>
    <property type="match status" value="1"/>
</dbReference>
<name>A0ABV5LXJ0_9ACTN</name>
<dbReference type="Gene3D" id="3.40.50.1460">
    <property type="match status" value="1"/>
</dbReference>
<reference evidence="2 3" key="1">
    <citation type="submission" date="2024-09" db="EMBL/GenBank/DDBJ databases">
        <authorList>
            <person name="Sun Q."/>
            <person name="Mori K."/>
        </authorList>
    </citation>
    <scope>NUCLEOTIDE SEQUENCE [LARGE SCALE GENOMIC DNA]</scope>
    <source>
        <strain evidence="2 3">TISTR 1856</strain>
    </source>
</reference>
<dbReference type="EMBL" id="JBHMDM010000012">
    <property type="protein sequence ID" value="MFB9378796.1"/>
    <property type="molecule type" value="Genomic_DNA"/>
</dbReference>
<dbReference type="SUPFAM" id="SSF56112">
    <property type="entry name" value="Protein kinase-like (PK-like)"/>
    <property type="match status" value="1"/>
</dbReference>